<reference evidence="1 2" key="1">
    <citation type="submission" date="2019-05" db="EMBL/GenBank/DDBJ databases">
        <title>Emergence of the Ug99 lineage of the wheat stem rust pathogen through somatic hybridization.</title>
        <authorList>
            <person name="Li F."/>
            <person name="Upadhyaya N.M."/>
            <person name="Sperschneider J."/>
            <person name="Matny O."/>
            <person name="Nguyen-Phuc H."/>
            <person name="Mago R."/>
            <person name="Raley C."/>
            <person name="Miller M.E."/>
            <person name="Silverstein K.A.T."/>
            <person name="Henningsen E."/>
            <person name="Hirsch C.D."/>
            <person name="Visser B."/>
            <person name="Pretorius Z.A."/>
            <person name="Steffenson B.J."/>
            <person name="Schwessinger B."/>
            <person name="Dodds P.N."/>
            <person name="Figueroa M."/>
        </authorList>
    </citation>
    <scope>NUCLEOTIDE SEQUENCE [LARGE SCALE GENOMIC DNA]</scope>
    <source>
        <strain evidence="1 2">Ug99</strain>
    </source>
</reference>
<sequence>MGFSLAVIPTTQTDHHVIIITTTTTTKPTELAISSTQPFALDARDKNSHGAQTGPSFSRELIIKVWAELAKPAGPQQRTAGAKLLIHLHLHQSDHHHQHHLHITSHHALRLSAVAVNWDSVAYELIHDLIHQLGPPRSSSMP</sequence>
<dbReference type="AlphaFoldDB" id="A0A5B0SL75"/>
<organism evidence="1 2">
    <name type="scientific">Puccinia graminis f. sp. tritici</name>
    <dbReference type="NCBI Taxonomy" id="56615"/>
    <lineage>
        <taxon>Eukaryota</taxon>
        <taxon>Fungi</taxon>
        <taxon>Dikarya</taxon>
        <taxon>Basidiomycota</taxon>
        <taxon>Pucciniomycotina</taxon>
        <taxon>Pucciniomycetes</taxon>
        <taxon>Pucciniales</taxon>
        <taxon>Pucciniaceae</taxon>
        <taxon>Puccinia</taxon>
    </lineage>
</organism>
<protein>
    <submittedName>
        <fullName evidence="1">Uncharacterized protein</fullName>
    </submittedName>
</protein>
<dbReference type="EMBL" id="VDEP01000008">
    <property type="protein sequence ID" value="KAA1137384.1"/>
    <property type="molecule type" value="Genomic_DNA"/>
</dbReference>
<gene>
    <name evidence="1" type="ORF">PGTUg99_001770</name>
</gene>
<comment type="caution">
    <text evidence="1">The sequence shown here is derived from an EMBL/GenBank/DDBJ whole genome shotgun (WGS) entry which is preliminary data.</text>
</comment>
<evidence type="ECO:0000313" key="1">
    <source>
        <dbReference type="EMBL" id="KAA1137384.1"/>
    </source>
</evidence>
<proteinExistence type="predicted"/>
<name>A0A5B0SL75_PUCGR</name>
<accession>A0A5B0SL75</accession>
<evidence type="ECO:0000313" key="2">
    <source>
        <dbReference type="Proteomes" id="UP000325313"/>
    </source>
</evidence>
<dbReference type="Proteomes" id="UP000325313">
    <property type="component" value="Unassembled WGS sequence"/>
</dbReference>